<proteinExistence type="predicted"/>
<dbReference type="EMBL" id="GBRH01276632">
    <property type="protein sequence ID" value="JAD21263.1"/>
    <property type="molecule type" value="Transcribed_RNA"/>
</dbReference>
<feature type="region of interest" description="Disordered" evidence="1">
    <location>
        <begin position="1"/>
        <end position="24"/>
    </location>
</feature>
<dbReference type="AlphaFoldDB" id="A0A0A8Y7V7"/>
<evidence type="ECO:0000256" key="1">
    <source>
        <dbReference type="SAM" id="MobiDB-lite"/>
    </source>
</evidence>
<reference evidence="2" key="1">
    <citation type="submission" date="2014-09" db="EMBL/GenBank/DDBJ databases">
        <authorList>
            <person name="Magalhaes I.L.F."/>
            <person name="Oliveira U."/>
            <person name="Santos F.R."/>
            <person name="Vidigal T.H.D.A."/>
            <person name="Brescovit A.D."/>
            <person name="Santos A.J."/>
        </authorList>
    </citation>
    <scope>NUCLEOTIDE SEQUENCE</scope>
    <source>
        <tissue evidence="2">Shoot tissue taken approximately 20 cm above the soil surface</tissue>
    </source>
</reference>
<sequence length="64" mass="6750">MSLPGLRGPNRDGAPRCAGPAPAVDPERLAALPRLAHGWCGPEKSLTRSRLGTVMAWWGDTAVT</sequence>
<reference evidence="2" key="2">
    <citation type="journal article" date="2015" name="Data Brief">
        <title>Shoot transcriptome of the giant reed, Arundo donax.</title>
        <authorList>
            <person name="Barrero R.A."/>
            <person name="Guerrero F.D."/>
            <person name="Moolhuijzen P."/>
            <person name="Goolsby J.A."/>
            <person name="Tidwell J."/>
            <person name="Bellgard S.E."/>
            <person name="Bellgard M.I."/>
        </authorList>
    </citation>
    <scope>NUCLEOTIDE SEQUENCE</scope>
    <source>
        <tissue evidence="2">Shoot tissue taken approximately 20 cm above the soil surface</tissue>
    </source>
</reference>
<evidence type="ECO:0000313" key="2">
    <source>
        <dbReference type="EMBL" id="JAD21263.1"/>
    </source>
</evidence>
<organism evidence="2">
    <name type="scientific">Arundo donax</name>
    <name type="common">Giant reed</name>
    <name type="synonym">Donax arundinaceus</name>
    <dbReference type="NCBI Taxonomy" id="35708"/>
    <lineage>
        <taxon>Eukaryota</taxon>
        <taxon>Viridiplantae</taxon>
        <taxon>Streptophyta</taxon>
        <taxon>Embryophyta</taxon>
        <taxon>Tracheophyta</taxon>
        <taxon>Spermatophyta</taxon>
        <taxon>Magnoliopsida</taxon>
        <taxon>Liliopsida</taxon>
        <taxon>Poales</taxon>
        <taxon>Poaceae</taxon>
        <taxon>PACMAD clade</taxon>
        <taxon>Arundinoideae</taxon>
        <taxon>Arundineae</taxon>
        <taxon>Arundo</taxon>
    </lineage>
</organism>
<accession>A0A0A8Y7V7</accession>
<protein>
    <submittedName>
        <fullName evidence="2">Uncharacterized protein</fullName>
    </submittedName>
</protein>
<name>A0A0A8Y7V7_ARUDO</name>